<dbReference type="EMBL" id="JAGSOG010000025">
    <property type="protein sequence ID" value="MBR7833235.1"/>
    <property type="molecule type" value="Genomic_DNA"/>
</dbReference>
<evidence type="ECO:0008006" key="3">
    <source>
        <dbReference type="Google" id="ProtNLM"/>
    </source>
</evidence>
<proteinExistence type="predicted"/>
<evidence type="ECO:0000313" key="2">
    <source>
        <dbReference type="Proteomes" id="UP000675781"/>
    </source>
</evidence>
<dbReference type="RefSeq" id="WP_212527758.1">
    <property type="nucleotide sequence ID" value="NZ_JAGSOG010000025.1"/>
</dbReference>
<accession>A0A941ILP1</accession>
<comment type="caution">
    <text evidence="1">The sequence shown here is derived from an EMBL/GenBank/DDBJ whole genome shotgun (WGS) entry which is preliminary data.</text>
</comment>
<gene>
    <name evidence="1" type="ORF">KDL01_08160</name>
</gene>
<dbReference type="PROSITE" id="PS51257">
    <property type="entry name" value="PROKAR_LIPOPROTEIN"/>
    <property type="match status" value="1"/>
</dbReference>
<evidence type="ECO:0000313" key="1">
    <source>
        <dbReference type="EMBL" id="MBR7833235.1"/>
    </source>
</evidence>
<sequence>MILGRLATGPAVLAAAATVGLIAASVSGCAPMMVSGTPDQNTLARAGYVATMLSNSSASGPQTQGDVMAVITNYGGGYVTDASLSGAAGSSQKLTLSVVLGGGSVRDSMQGETDMKPSGIGCFTYTVGYYGYSGTESQVTCPSSLTTGLAQATATRQISVQIAAARYDSTITTKTVPTTLAAAVHLFEFSTPAGAIAPPAPPGLADVTAADFATGTDAVQHRPDAALAVPQPAGGCIYVSYRWIQASWVGGGSAGTSDSAVTRAWAAPTDAPCTGTAALSAGTFLTADRNAGG</sequence>
<reference evidence="1" key="1">
    <citation type="submission" date="2021-04" db="EMBL/GenBank/DDBJ databases">
        <title>Genome based classification of Actinospica acidithermotolerans sp. nov., an actinobacterium isolated from an Indonesian hot spring.</title>
        <authorList>
            <person name="Kusuma A.B."/>
            <person name="Putra K.E."/>
            <person name="Nafisah S."/>
            <person name="Loh J."/>
            <person name="Nouioui I."/>
            <person name="Goodfellow M."/>
        </authorList>
    </citation>
    <scope>NUCLEOTIDE SEQUENCE</scope>
    <source>
        <strain evidence="1">CSCA 57</strain>
    </source>
</reference>
<name>A0A941ILP1_9ACTN</name>
<protein>
    <recommendedName>
        <fullName evidence="3">Lipoprotein</fullName>
    </recommendedName>
</protein>
<organism evidence="1 2">
    <name type="scientific">Actinospica durhamensis</name>
    <dbReference type="NCBI Taxonomy" id="1508375"/>
    <lineage>
        <taxon>Bacteria</taxon>
        <taxon>Bacillati</taxon>
        <taxon>Actinomycetota</taxon>
        <taxon>Actinomycetes</taxon>
        <taxon>Catenulisporales</taxon>
        <taxon>Actinospicaceae</taxon>
        <taxon>Actinospica</taxon>
    </lineage>
</organism>
<dbReference type="Proteomes" id="UP000675781">
    <property type="component" value="Unassembled WGS sequence"/>
</dbReference>
<dbReference type="AlphaFoldDB" id="A0A941ILP1"/>
<keyword evidence="2" id="KW-1185">Reference proteome</keyword>